<dbReference type="PANTHER" id="PTHR42920:SF5">
    <property type="entry name" value="EAMA DOMAIN-CONTAINING PROTEIN"/>
    <property type="match status" value="1"/>
</dbReference>
<feature type="transmembrane region" description="Helical" evidence="6">
    <location>
        <begin position="196"/>
        <end position="215"/>
    </location>
</feature>
<protein>
    <submittedName>
        <fullName evidence="8">EamA family transporter</fullName>
    </submittedName>
</protein>
<dbReference type="InterPro" id="IPR051258">
    <property type="entry name" value="Diverse_Substrate_Transporter"/>
</dbReference>
<evidence type="ECO:0000256" key="1">
    <source>
        <dbReference type="ARBA" id="ARBA00004651"/>
    </source>
</evidence>
<feature type="transmembrane region" description="Helical" evidence="6">
    <location>
        <begin position="26"/>
        <end position="46"/>
    </location>
</feature>
<evidence type="ECO:0000256" key="2">
    <source>
        <dbReference type="ARBA" id="ARBA00022475"/>
    </source>
</evidence>
<keyword evidence="3 6" id="KW-0812">Transmembrane</keyword>
<feature type="transmembrane region" description="Helical" evidence="6">
    <location>
        <begin position="281"/>
        <end position="298"/>
    </location>
</feature>
<evidence type="ECO:0000256" key="5">
    <source>
        <dbReference type="ARBA" id="ARBA00023136"/>
    </source>
</evidence>
<reference evidence="10 11" key="1">
    <citation type="submission" date="2017-08" db="EMBL/GenBank/DDBJ databases">
        <title>WGS of Clinical strains of the CDC Group NO-1 linked to zoonotic infections in humans.</title>
        <authorList>
            <person name="Bernier A.-M."/>
            <person name="Bernard K."/>
        </authorList>
    </citation>
    <scope>NUCLEOTIDE SEQUENCE [LARGE SCALE GENOMIC DNA]</scope>
    <source>
        <strain evidence="8 10">NML00-0135</strain>
        <strain evidence="9 11">NML79-0751</strain>
    </source>
</reference>
<keyword evidence="5 6" id="KW-0472">Membrane</keyword>
<keyword evidence="2" id="KW-1003">Cell membrane</keyword>
<dbReference type="EMBL" id="NSJD01000007">
    <property type="protein sequence ID" value="PAT40283.1"/>
    <property type="molecule type" value="Genomic_DNA"/>
</dbReference>
<keyword evidence="10" id="KW-1185">Reference proteome</keyword>
<dbReference type="EMBL" id="NSJB01000011">
    <property type="protein sequence ID" value="PAT36407.1"/>
    <property type="molecule type" value="Genomic_DNA"/>
</dbReference>
<dbReference type="AlphaFoldDB" id="A0A2A2AF46"/>
<accession>A0A2A2ARA0</accession>
<feature type="transmembrane region" description="Helical" evidence="6">
    <location>
        <begin position="168"/>
        <end position="189"/>
    </location>
</feature>
<evidence type="ECO:0000256" key="4">
    <source>
        <dbReference type="ARBA" id="ARBA00022989"/>
    </source>
</evidence>
<proteinExistence type="predicted"/>
<evidence type="ECO:0000313" key="10">
    <source>
        <dbReference type="Proteomes" id="UP000218054"/>
    </source>
</evidence>
<feature type="transmembrane region" description="Helical" evidence="6">
    <location>
        <begin position="82"/>
        <end position="99"/>
    </location>
</feature>
<evidence type="ECO:0000313" key="11">
    <source>
        <dbReference type="Proteomes" id="UP000218644"/>
    </source>
</evidence>
<keyword evidence="4 6" id="KW-1133">Transmembrane helix</keyword>
<evidence type="ECO:0000313" key="9">
    <source>
        <dbReference type="EMBL" id="PAT40283.1"/>
    </source>
</evidence>
<dbReference type="Proteomes" id="UP000218054">
    <property type="component" value="Unassembled WGS sequence"/>
</dbReference>
<evidence type="ECO:0000256" key="6">
    <source>
        <dbReference type="SAM" id="Phobius"/>
    </source>
</evidence>
<evidence type="ECO:0000313" key="8">
    <source>
        <dbReference type="EMBL" id="PAT36407.1"/>
    </source>
</evidence>
<feature type="transmembrane region" description="Helical" evidence="6">
    <location>
        <begin position="256"/>
        <end position="275"/>
    </location>
</feature>
<evidence type="ECO:0000256" key="3">
    <source>
        <dbReference type="ARBA" id="ARBA00022692"/>
    </source>
</evidence>
<gene>
    <name evidence="9" type="ORF">CK623_06235</name>
    <name evidence="8" type="ORF">CK625_11525</name>
</gene>
<dbReference type="InterPro" id="IPR037185">
    <property type="entry name" value="EmrE-like"/>
</dbReference>
<feature type="domain" description="EamA" evidence="7">
    <location>
        <begin position="166"/>
        <end position="295"/>
    </location>
</feature>
<feature type="domain" description="EamA" evidence="7">
    <location>
        <begin position="26"/>
        <end position="152"/>
    </location>
</feature>
<feature type="transmembrane region" description="Helical" evidence="6">
    <location>
        <begin position="52"/>
        <end position="70"/>
    </location>
</feature>
<sequence length="305" mass="32410">MPVLPPAPAPSAGQPCRPAWFSRQELALILITMVWGTTFVVVHAAMRHSGPMFFVGLRFVTAALLGALVFWRAMRGLTRQELLAGSAIGASIFIGYGLQTYGLQTISSSQSAFITAMYVPLVPLLQWLVLRRPPHAMSLLGVAFAFTGLVLLAGPEAGLGLQMEAGEWATLLGALGIAGEVILIGFFAGKVDVRRVTVVQLLAAGLLAWLAMPLAGEAVPAFSWVWLLAAVGMACSSIVIQLVMNWAQKTVSPTRATLIYAGEPVWGGVAGRIAGDRLPPLAIAGAVLIVIGVLVSEWRPRRRRP</sequence>
<dbReference type="InterPro" id="IPR000620">
    <property type="entry name" value="EamA_dom"/>
</dbReference>
<dbReference type="PANTHER" id="PTHR42920">
    <property type="entry name" value="OS03G0707200 PROTEIN-RELATED"/>
    <property type="match status" value="1"/>
</dbReference>
<comment type="caution">
    <text evidence="8">The sequence shown here is derived from an EMBL/GenBank/DDBJ whole genome shotgun (WGS) entry which is preliminary data.</text>
</comment>
<dbReference type="Pfam" id="PF00892">
    <property type="entry name" value="EamA"/>
    <property type="match status" value="2"/>
</dbReference>
<dbReference type="SUPFAM" id="SSF103481">
    <property type="entry name" value="Multidrug resistance efflux transporter EmrE"/>
    <property type="match status" value="2"/>
</dbReference>
<name>A0A2A2AF46_9BURK</name>
<feature type="transmembrane region" description="Helical" evidence="6">
    <location>
        <begin position="111"/>
        <end position="130"/>
    </location>
</feature>
<organism evidence="8 10">
    <name type="scientific">Vandammella animalimorsus</name>
    <dbReference type="NCBI Taxonomy" id="2029117"/>
    <lineage>
        <taxon>Bacteria</taxon>
        <taxon>Pseudomonadati</taxon>
        <taxon>Pseudomonadota</taxon>
        <taxon>Betaproteobacteria</taxon>
        <taxon>Burkholderiales</taxon>
        <taxon>Comamonadaceae</taxon>
        <taxon>Vandammella</taxon>
    </lineage>
</organism>
<dbReference type="GO" id="GO:0005886">
    <property type="term" value="C:plasma membrane"/>
    <property type="evidence" value="ECO:0007669"/>
    <property type="project" value="UniProtKB-SubCell"/>
</dbReference>
<feature type="transmembrane region" description="Helical" evidence="6">
    <location>
        <begin position="221"/>
        <end position="244"/>
    </location>
</feature>
<dbReference type="Proteomes" id="UP000218644">
    <property type="component" value="Unassembled WGS sequence"/>
</dbReference>
<evidence type="ECO:0000259" key="7">
    <source>
        <dbReference type="Pfam" id="PF00892"/>
    </source>
</evidence>
<comment type="subcellular location">
    <subcellularLocation>
        <location evidence="1">Cell membrane</location>
        <topology evidence="1">Multi-pass membrane protein</topology>
    </subcellularLocation>
</comment>
<accession>A0A2A2AF46</accession>
<dbReference type="RefSeq" id="WP_095540472.1">
    <property type="nucleotide sequence ID" value="NZ_NSJB01000011.1"/>
</dbReference>
<feature type="transmembrane region" description="Helical" evidence="6">
    <location>
        <begin position="137"/>
        <end position="156"/>
    </location>
</feature>